<keyword evidence="6" id="KW-1185">Reference proteome</keyword>
<accession>H3D3T9</accession>
<dbReference type="Pfam" id="PF13925">
    <property type="entry name" value="Katanin_con80"/>
    <property type="match status" value="1"/>
</dbReference>
<evidence type="ECO:0000313" key="6">
    <source>
        <dbReference type="Proteomes" id="UP000007303"/>
    </source>
</evidence>
<dbReference type="GO" id="GO:0008017">
    <property type="term" value="F:microtubule binding"/>
    <property type="evidence" value="ECO:0007669"/>
    <property type="project" value="InterPro"/>
</dbReference>
<dbReference type="GeneTree" id="ENSGT00390000012351"/>
<protein>
    <submittedName>
        <fullName evidence="5">Katanin p80 subunit B-like 1</fullName>
    </submittedName>
</protein>
<sequence>NMKQVDIINKEELDKERFQVHYSVHSPGKAKRASSVKRKGCPVVEVGSKLHRRTSNADRAHDCGMANKENELTCSDDLPRNGGLPVNSGEASKMAGATSKCSDFTELSKDHEAMTHILFGRNLRLKVAQTLWRRSASELVAYLIRIQDPGVLLDCLPVLTNDLQGESPCLSLGCCVDLMPQVKVIIAGKYEEHIKVGLHWVQSVIRKWWPELSRKERRLQDSRSEDRNIEAMKQRLKELWKEGTHICSVPGPTGEQAKAIEASLSQLP</sequence>
<reference evidence="5" key="3">
    <citation type="submission" date="2025-09" db="UniProtKB">
        <authorList>
            <consortium name="Ensembl"/>
        </authorList>
    </citation>
    <scope>IDENTIFICATION</scope>
</reference>
<dbReference type="InParanoid" id="H3D3T9"/>
<evidence type="ECO:0000256" key="3">
    <source>
        <dbReference type="ARBA" id="ARBA00023212"/>
    </source>
</evidence>
<dbReference type="AlphaFoldDB" id="H3D3T9"/>
<proteinExistence type="predicted"/>
<name>H3D3T9_TETNG</name>
<dbReference type="Proteomes" id="UP000007303">
    <property type="component" value="Unassembled WGS sequence"/>
</dbReference>
<dbReference type="InterPro" id="IPR028021">
    <property type="entry name" value="Katanin_C-terminal"/>
</dbReference>
<keyword evidence="2" id="KW-0963">Cytoplasm</keyword>
<dbReference type="STRING" id="99883.ENSTNIP00000015177"/>
<dbReference type="Ensembl" id="ENSTNIT00000015381.1">
    <property type="protein sequence ID" value="ENSTNIP00000015177.1"/>
    <property type="gene ID" value="ENSTNIG00000012211.1"/>
</dbReference>
<evidence type="ECO:0000259" key="4">
    <source>
        <dbReference type="Pfam" id="PF13925"/>
    </source>
</evidence>
<keyword evidence="3" id="KW-0206">Cytoskeleton</keyword>
<reference evidence="6" key="1">
    <citation type="journal article" date="2004" name="Nature">
        <title>Genome duplication in the teleost fish Tetraodon nigroviridis reveals the early vertebrate proto-karyotype.</title>
        <authorList>
            <person name="Jaillon O."/>
            <person name="Aury J.-M."/>
            <person name="Brunet F."/>
            <person name="Petit J.-L."/>
            <person name="Stange-Thomann N."/>
            <person name="Mauceli E."/>
            <person name="Bouneau L."/>
            <person name="Fischer C."/>
            <person name="Ozouf-Costaz C."/>
            <person name="Bernot A."/>
            <person name="Nicaud S."/>
            <person name="Jaffe D."/>
            <person name="Fisher S."/>
            <person name="Lutfalla G."/>
            <person name="Dossat C."/>
            <person name="Segurens B."/>
            <person name="Dasilva C."/>
            <person name="Salanoubat M."/>
            <person name="Levy M."/>
            <person name="Boudet N."/>
            <person name="Castellano S."/>
            <person name="Anthouard V."/>
            <person name="Jubin C."/>
            <person name="Castelli V."/>
            <person name="Katinka M."/>
            <person name="Vacherie B."/>
            <person name="Biemont C."/>
            <person name="Skalli Z."/>
            <person name="Cattolico L."/>
            <person name="Poulain J."/>
            <person name="De Berardinis V."/>
            <person name="Cruaud C."/>
            <person name="Duprat S."/>
            <person name="Brottier P."/>
            <person name="Coutanceau J.-P."/>
            <person name="Gouzy J."/>
            <person name="Parra G."/>
            <person name="Lardier G."/>
            <person name="Chapple C."/>
            <person name="McKernan K.J."/>
            <person name="McEwan P."/>
            <person name="Bosak S."/>
            <person name="Kellis M."/>
            <person name="Volff J.-N."/>
            <person name="Guigo R."/>
            <person name="Zody M.C."/>
            <person name="Mesirov J."/>
            <person name="Lindblad-Toh K."/>
            <person name="Birren B."/>
            <person name="Nusbaum C."/>
            <person name="Kahn D."/>
            <person name="Robinson-Rechavi M."/>
            <person name="Laudet V."/>
            <person name="Schachter V."/>
            <person name="Quetier F."/>
            <person name="Saurin W."/>
            <person name="Scarpelli C."/>
            <person name="Wincker P."/>
            <person name="Lander E.S."/>
            <person name="Weissenbach J."/>
            <person name="Roest Crollius H."/>
        </authorList>
    </citation>
    <scope>NUCLEOTIDE SEQUENCE [LARGE SCALE GENOMIC DNA]</scope>
</reference>
<dbReference type="HOGENOM" id="CLU_079657_0_0_1"/>
<evidence type="ECO:0000256" key="2">
    <source>
        <dbReference type="ARBA" id="ARBA00022490"/>
    </source>
</evidence>
<reference evidence="5" key="2">
    <citation type="submission" date="2025-08" db="UniProtKB">
        <authorList>
            <consortium name="Ensembl"/>
        </authorList>
    </citation>
    <scope>IDENTIFICATION</scope>
</reference>
<comment type="subcellular location">
    <subcellularLocation>
        <location evidence="1">Cytoplasm</location>
        <location evidence="1">Cytoskeleton</location>
    </subcellularLocation>
</comment>
<dbReference type="GO" id="GO:0005730">
    <property type="term" value="C:nucleolus"/>
    <property type="evidence" value="ECO:0007669"/>
    <property type="project" value="TreeGrafter"/>
</dbReference>
<dbReference type="InterPro" id="IPR042404">
    <property type="entry name" value="KATNBL1"/>
</dbReference>
<evidence type="ECO:0000256" key="1">
    <source>
        <dbReference type="ARBA" id="ARBA00004245"/>
    </source>
</evidence>
<evidence type="ECO:0000313" key="5">
    <source>
        <dbReference type="Ensembl" id="ENSTNIP00000015177.1"/>
    </source>
</evidence>
<dbReference type="PANTHER" id="PTHR14682:SF1">
    <property type="entry name" value="KATNB1-LIKE PROTEIN 1"/>
    <property type="match status" value="1"/>
</dbReference>
<dbReference type="OMA" id="DSCAEDR"/>
<dbReference type="GO" id="GO:0005856">
    <property type="term" value="C:cytoskeleton"/>
    <property type="evidence" value="ECO:0007669"/>
    <property type="project" value="UniProtKB-SubCell"/>
</dbReference>
<organism evidence="5 6">
    <name type="scientific">Tetraodon nigroviridis</name>
    <name type="common">Spotted green pufferfish</name>
    <name type="synonym">Chelonodon nigroviridis</name>
    <dbReference type="NCBI Taxonomy" id="99883"/>
    <lineage>
        <taxon>Eukaryota</taxon>
        <taxon>Metazoa</taxon>
        <taxon>Chordata</taxon>
        <taxon>Craniata</taxon>
        <taxon>Vertebrata</taxon>
        <taxon>Euteleostomi</taxon>
        <taxon>Actinopterygii</taxon>
        <taxon>Neopterygii</taxon>
        <taxon>Teleostei</taxon>
        <taxon>Neoteleostei</taxon>
        <taxon>Acanthomorphata</taxon>
        <taxon>Eupercaria</taxon>
        <taxon>Tetraodontiformes</taxon>
        <taxon>Tetradontoidea</taxon>
        <taxon>Tetraodontidae</taxon>
        <taxon>Tetraodon</taxon>
    </lineage>
</organism>
<feature type="domain" description="Katanin p80 subunit C-terminal" evidence="4">
    <location>
        <begin position="109"/>
        <end position="263"/>
    </location>
</feature>
<dbReference type="PANTHER" id="PTHR14682">
    <property type="entry name" value="KATNB1-LIKE PROTEIN 1"/>
    <property type="match status" value="1"/>
</dbReference>